<feature type="chain" id="PRO_5016871625" evidence="1">
    <location>
        <begin position="24"/>
        <end position="406"/>
    </location>
</feature>
<dbReference type="InterPro" id="IPR049756">
    <property type="entry name" value="PlcA-like_dom"/>
</dbReference>
<evidence type="ECO:0000256" key="1">
    <source>
        <dbReference type="SAM" id="SignalP"/>
    </source>
</evidence>
<keyword evidence="3" id="KW-1185">Reference proteome</keyword>
<dbReference type="EMBL" id="UGNV01000001">
    <property type="protein sequence ID" value="STX28858.1"/>
    <property type="molecule type" value="Genomic_DNA"/>
</dbReference>
<reference evidence="2 3" key="1">
    <citation type="submission" date="2018-06" db="EMBL/GenBank/DDBJ databases">
        <authorList>
            <consortium name="Pathogen Informatics"/>
            <person name="Doyle S."/>
        </authorList>
    </citation>
    <scope>NUCLEOTIDE SEQUENCE [LARGE SCALE GENOMIC DNA]</scope>
    <source>
        <strain evidence="2 3">NCTC13315</strain>
    </source>
</reference>
<protein>
    <submittedName>
        <fullName evidence="2">Phospholipase C</fullName>
    </submittedName>
</protein>
<sequence length="406" mass="45940">MIKAIQRCLLMTSLLFFCVSTHGEVNQRFLEENLETLLKEGGFGFGNLEHRELGDFIALKGLQNPHTKLTLPNHLQLTYGEIVMLAGDLFGNPKYPVSSCPLSSPSDCFDAQFNALASSPIKETAEQVNKLKIFFDEIDIQLQQARKQGRSDWDFYRENSSAMSKKLNRLTGGGSFISDYIPFGQYILLAQANFDHFVPDSLVAYQVGHKRALQTALTAHQLFLDNKLQQADETLQLAYAQNAFANHYLTDSLSAGHMRTPRRAIANICLPAVLNLLIANLMHDEDSHQGLWVSNSEGTSWLAYGDGDLYSDNSAFHREMILKMMQLSADDIYKAFQLGTIPNTFPEMALMPLYQQIGELNNTAPLFKLENGKLWKRKSNDNPWDFNWTDVWSPLVTLLEFEIKNK</sequence>
<feature type="signal peptide" evidence="1">
    <location>
        <begin position="1"/>
        <end position="23"/>
    </location>
</feature>
<gene>
    <name evidence="2" type="ORF">NCTC13315_01392</name>
</gene>
<proteinExistence type="predicted"/>
<dbReference type="AlphaFoldDB" id="A0A378I0Z3"/>
<dbReference type="RefSeq" id="WP_115302570.1">
    <property type="nucleotide sequence ID" value="NZ_CAAAHO010000001.1"/>
</dbReference>
<dbReference type="CDD" id="cd22893">
    <property type="entry name" value="PlcA-like"/>
    <property type="match status" value="1"/>
</dbReference>
<keyword evidence="1" id="KW-0732">Signal</keyword>
<organism evidence="2 3">
    <name type="scientific">Legionella beliardensis</name>
    <dbReference type="NCBI Taxonomy" id="91822"/>
    <lineage>
        <taxon>Bacteria</taxon>
        <taxon>Pseudomonadati</taxon>
        <taxon>Pseudomonadota</taxon>
        <taxon>Gammaproteobacteria</taxon>
        <taxon>Legionellales</taxon>
        <taxon>Legionellaceae</taxon>
        <taxon>Legionella</taxon>
    </lineage>
</organism>
<evidence type="ECO:0000313" key="3">
    <source>
        <dbReference type="Proteomes" id="UP000254968"/>
    </source>
</evidence>
<dbReference type="OrthoDB" id="737780at2"/>
<evidence type="ECO:0000313" key="2">
    <source>
        <dbReference type="EMBL" id="STX28858.1"/>
    </source>
</evidence>
<accession>A0A378I0Z3</accession>
<dbReference type="Proteomes" id="UP000254968">
    <property type="component" value="Unassembled WGS sequence"/>
</dbReference>
<name>A0A378I0Z3_9GAMM</name>